<evidence type="ECO:0000256" key="1">
    <source>
        <dbReference type="SAM" id="Coils"/>
    </source>
</evidence>
<reference evidence="3 4" key="1">
    <citation type="submission" date="2014-04" db="EMBL/GenBank/DDBJ databases">
        <authorList>
            <consortium name="DOE Joint Genome Institute"/>
            <person name="Kuo A."/>
            <person name="Kohler A."/>
            <person name="Costa M.D."/>
            <person name="Nagy L.G."/>
            <person name="Floudas D."/>
            <person name="Copeland A."/>
            <person name="Barry K.W."/>
            <person name="Cichocki N."/>
            <person name="Veneault-Fourrey C."/>
            <person name="LaButti K."/>
            <person name="Lindquist E.A."/>
            <person name="Lipzen A."/>
            <person name="Lundell T."/>
            <person name="Morin E."/>
            <person name="Murat C."/>
            <person name="Sun H."/>
            <person name="Tunlid A."/>
            <person name="Henrissat B."/>
            <person name="Grigoriev I.V."/>
            <person name="Hibbett D.S."/>
            <person name="Martin F."/>
            <person name="Nordberg H.P."/>
            <person name="Cantor M.N."/>
            <person name="Hua S.X."/>
        </authorList>
    </citation>
    <scope>NUCLEOTIDE SEQUENCE [LARGE SCALE GENOMIC DNA]</scope>
    <source>
        <strain evidence="3 4">Marx 270</strain>
    </source>
</reference>
<dbReference type="OrthoDB" id="2709995at2759"/>
<feature type="region of interest" description="Disordered" evidence="2">
    <location>
        <begin position="284"/>
        <end position="331"/>
    </location>
</feature>
<keyword evidence="1" id="KW-0175">Coiled coil</keyword>
<evidence type="ECO:0000256" key="2">
    <source>
        <dbReference type="SAM" id="MobiDB-lite"/>
    </source>
</evidence>
<name>A0A0C3P2Z8_PISTI</name>
<sequence length="331" mass="36684">MSICWSQTPYDQDLLPKLTQATSVKLQVGSNDDKQAIWGKLAECKRCKVKVQEEAWLEAERQEQAWLEEERVHMEAEVQRAEAACRAKEARKAEQSQCTDALVGSLTGARPNMEVMNPCCLHCAQTNTTCLCNSNGKKKCLVCNWCNKLKEHCQWLVEGEAGSGVGPAGDKGKRKANVTSPHAGEKKKRLRWPSAKVLKGAGDEDEDVGEGPSTKKAGEETRAGPVTGDQMEHLIKAVEGVADNMVSLTVAQWEVSRNFYQFAWSYETYVEEHFEFLVLDMPSDQDTTDEEDQDAEGLDEELAGLREEEEESWSWSESGDQTGASSAGSQV</sequence>
<dbReference type="Proteomes" id="UP000054217">
    <property type="component" value="Unassembled WGS sequence"/>
</dbReference>
<dbReference type="STRING" id="870435.A0A0C3P2Z8"/>
<dbReference type="EMBL" id="KN831985">
    <property type="protein sequence ID" value="KIO01841.1"/>
    <property type="molecule type" value="Genomic_DNA"/>
</dbReference>
<accession>A0A0C3P2Z8</accession>
<dbReference type="AlphaFoldDB" id="A0A0C3P2Z8"/>
<dbReference type="InParanoid" id="A0A0C3P2Z8"/>
<reference evidence="4" key="2">
    <citation type="submission" date="2015-01" db="EMBL/GenBank/DDBJ databases">
        <title>Evolutionary Origins and Diversification of the Mycorrhizal Mutualists.</title>
        <authorList>
            <consortium name="DOE Joint Genome Institute"/>
            <consortium name="Mycorrhizal Genomics Consortium"/>
            <person name="Kohler A."/>
            <person name="Kuo A."/>
            <person name="Nagy L.G."/>
            <person name="Floudas D."/>
            <person name="Copeland A."/>
            <person name="Barry K.W."/>
            <person name="Cichocki N."/>
            <person name="Veneault-Fourrey C."/>
            <person name="LaButti K."/>
            <person name="Lindquist E.A."/>
            <person name="Lipzen A."/>
            <person name="Lundell T."/>
            <person name="Morin E."/>
            <person name="Murat C."/>
            <person name="Riley R."/>
            <person name="Ohm R."/>
            <person name="Sun H."/>
            <person name="Tunlid A."/>
            <person name="Henrissat B."/>
            <person name="Grigoriev I.V."/>
            <person name="Hibbett D.S."/>
            <person name="Martin F."/>
        </authorList>
    </citation>
    <scope>NUCLEOTIDE SEQUENCE [LARGE SCALE GENOMIC DNA]</scope>
    <source>
        <strain evidence="4">Marx 270</strain>
    </source>
</reference>
<gene>
    <name evidence="3" type="ORF">M404DRAFT_28349</name>
</gene>
<proteinExistence type="predicted"/>
<feature type="coiled-coil region" evidence="1">
    <location>
        <begin position="57"/>
        <end position="91"/>
    </location>
</feature>
<dbReference type="HOGENOM" id="CLU_048923_1_0_1"/>
<feature type="compositionally biased region" description="Polar residues" evidence="2">
    <location>
        <begin position="321"/>
        <end position="331"/>
    </location>
</feature>
<feature type="region of interest" description="Disordered" evidence="2">
    <location>
        <begin position="163"/>
        <end position="228"/>
    </location>
</feature>
<keyword evidence="4" id="KW-1185">Reference proteome</keyword>
<organism evidence="3 4">
    <name type="scientific">Pisolithus tinctorius Marx 270</name>
    <dbReference type="NCBI Taxonomy" id="870435"/>
    <lineage>
        <taxon>Eukaryota</taxon>
        <taxon>Fungi</taxon>
        <taxon>Dikarya</taxon>
        <taxon>Basidiomycota</taxon>
        <taxon>Agaricomycotina</taxon>
        <taxon>Agaricomycetes</taxon>
        <taxon>Agaricomycetidae</taxon>
        <taxon>Boletales</taxon>
        <taxon>Sclerodermatineae</taxon>
        <taxon>Pisolithaceae</taxon>
        <taxon>Pisolithus</taxon>
    </lineage>
</organism>
<protein>
    <submittedName>
        <fullName evidence="3">Uncharacterized protein</fullName>
    </submittedName>
</protein>
<evidence type="ECO:0000313" key="4">
    <source>
        <dbReference type="Proteomes" id="UP000054217"/>
    </source>
</evidence>
<feature type="compositionally biased region" description="Acidic residues" evidence="2">
    <location>
        <begin position="286"/>
        <end position="312"/>
    </location>
</feature>
<evidence type="ECO:0000313" key="3">
    <source>
        <dbReference type="EMBL" id="KIO01841.1"/>
    </source>
</evidence>